<keyword evidence="9" id="KW-1185">Reference proteome</keyword>
<dbReference type="GO" id="GO:0005789">
    <property type="term" value="C:endoplasmic reticulum membrane"/>
    <property type="evidence" value="ECO:0007669"/>
    <property type="project" value="UniProtKB-SubCell"/>
</dbReference>
<dbReference type="InterPro" id="IPR003388">
    <property type="entry name" value="Reticulon"/>
</dbReference>
<feature type="transmembrane region" description="Helical" evidence="6">
    <location>
        <begin position="20"/>
        <end position="43"/>
    </location>
</feature>
<evidence type="ECO:0000259" key="7">
    <source>
        <dbReference type="PROSITE" id="PS50845"/>
    </source>
</evidence>
<dbReference type="Pfam" id="PF02453">
    <property type="entry name" value="Reticulon"/>
    <property type="match status" value="1"/>
</dbReference>
<protein>
    <recommendedName>
        <fullName evidence="6">Reticulon-like protein</fullName>
    </recommendedName>
</protein>
<organism evidence="8 9">
    <name type="scientific">Paraglomus occultum</name>
    <dbReference type="NCBI Taxonomy" id="144539"/>
    <lineage>
        <taxon>Eukaryota</taxon>
        <taxon>Fungi</taxon>
        <taxon>Fungi incertae sedis</taxon>
        <taxon>Mucoromycota</taxon>
        <taxon>Glomeromycotina</taxon>
        <taxon>Glomeromycetes</taxon>
        <taxon>Paraglomerales</taxon>
        <taxon>Paraglomeraceae</taxon>
        <taxon>Paraglomus</taxon>
    </lineage>
</organism>
<evidence type="ECO:0000313" key="8">
    <source>
        <dbReference type="EMBL" id="CAG8662850.1"/>
    </source>
</evidence>
<comment type="caution">
    <text evidence="8">The sequence shown here is derived from an EMBL/GenBank/DDBJ whole genome shotgun (WGS) entry which is preliminary data.</text>
</comment>
<keyword evidence="5 6" id="KW-0472">Membrane</keyword>
<comment type="subcellular location">
    <subcellularLocation>
        <location evidence="1 6">Endoplasmic reticulum membrane</location>
        <topology evidence="1 6">Multi-pass membrane protein</topology>
    </subcellularLocation>
</comment>
<evidence type="ECO:0000256" key="3">
    <source>
        <dbReference type="ARBA" id="ARBA00022824"/>
    </source>
</evidence>
<evidence type="ECO:0000256" key="2">
    <source>
        <dbReference type="ARBA" id="ARBA00022692"/>
    </source>
</evidence>
<name>A0A9N9E3T4_9GLOM</name>
<keyword evidence="3 6" id="KW-0256">Endoplasmic reticulum</keyword>
<evidence type="ECO:0000256" key="4">
    <source>
        <dbReference type="ARBA" id="ARBA00022989"/>
    </source>
</evidence>
<dbReference type="Proteomes" id="UP000789572">
    <property type="component" value="Unassembled WGS sequence"/>
</dbReference>
<accession>A0A9N9E3T4</accession>
<reference evidence="8" key="1">
    <citation type="submission" date="2021-06" db="EMBL/GenBank/DDBJ databases">
        <authorList>
            <person name="Kallberg Y."/>
            <person name="Tangrot J."/>
            <person name="Rosling A."/>
        </authorList>
    </citation>
    <scope>NUCLEOTIDE SEQUENCE</scope>
    <source>
        <strain evidence="8">IA702</strain>
    </source>
</reference>
<evidence type="ECO:0000256" key="5">
    <source>
        <dbReference type="ARBA" id="ARBA00023136"/>
    </source>
</evidence>
<evidence type="ECO:0000256" key="1">
    <source>
        <dbReference type="ARBA" id="ARBA00004477"/>
    </source>
</evidence>
<gene>
    <name evidence="8" type="ORF">POCULU_LOCUS10546</name>
</gene>
<keyword evidence="4 6" id="KW-1133">Transmembrane helix</keyword>
<dbReference type="OrthoDB" id="567788at2759"/>
<dbReference type="AlphaFoldDB" id="A0A9N9E3T4"/>
<feature type="non-terminal residue" evidence="8">
    <location>
        <position position="1"/>
    </location>
</feature>
<dbReference type="EMBL" id="CAJVPJ010005612">
    <property type="protein sequence ID" value="CAG8662850.1"/>
    <property type="molecule type" value="Genomic_DNA"/>
</dbReference>
<keyword evidence="2 6" id="KW-0812">Transmembrane</keyword>
<evidence type="ECO:0000256" key="6">
    <source>
        <dbReference type="RuleBase" id="RU363132"/>
    </source>
</evidence>
<proteinExistence type="predicted"/>
<sequence>IKIVLVEDAFRTAKYAGVVFAFWYLTTWFSVPTILELFLLAAFTIPAGYKYHKEAIDKKYEYAKEKAKSCSQRTLEVVGNNMGQYYEQGRHYLGKKFTRTGETLKKKE</sequence>
<evidence type="ECO:0000313" key="9">
    <source>
        <dbReference type="Proteomes" id="UP000789572"/>
    </source>
</evidence>
<comment type="caution">
    <text evidence="6">Lacks conserved residue(s) required for the propagation of feature annotation.</text>
</comment>
<feature type="domain" description="Reticulon" evidence="7">
    <location>
        <begin position="1"/>
        <end position="69"/>
    </location>
</feature>
<dbReference type="PROSITE" id="PS50845">
    <property type="entry name" value="RETICULON"/>
    <property type="match status" value="1"/>
</dbReference>